<evidence type="ECO:0000256" key="3">
    <source>
        <dbReference type="ARBA" id="ARBA00022448"/>
    </source>
</evidence>
<evidence type="ECO:0000256" key="5">
    <source>
        <dbReference type="ARBA" id="ARBA00022842"/>
    </source>
</evidence>
<comment type="caution">
    <text evidence="12">The sequence shown here is derived from an EMBL/GenBank/DDBJ whole genome shotgun (WGS) entry which is preliminary data.</text>
</comment>
<dbReference type="PANTHER" id="PTHR31998">
    <property type="entry name" value="K(+)-INSENSITIVE PYROPHOSPHATE-ENERGIZED PROTON PUMP"/>
    <property type="match status" value="1"/>
</dbReference>
<feature type="transmembrane region" description="Helical" evidence="10">
    <location>
        <begin position="506"/>
        <end position="527"/>
    </location>
</feature>
<evidence type="ECO:0000256" key="9">
    <source>
        <dbReference type="ARBA" id="ARBA00023136"/>
    </source>
</evidence>
<feature type="transmembrane region" description="Helical" evidence="10">
    <location>
        <begin position="625"/>
        <end position="646"/>
    </location>
</feature>
<keyword evidence="3" id="KW-0813">Transport</keyword>
<keyword evidence="5" id="KW-0460">Magnesium</keyword>
<protein>
    <recommendedName>
        <fullName evidence="2">H(+)-exporting diphosphatase</fullName>
        <ecNumber evidence="2">7.1.3.1</ecNumber>
    </recommendedName>
</protein>
<feature type="transmembrane region" description="Helical" evidence="10">
    <location>
        <begin position="698"/>
        <end position="723"/>
    </location>
</feature>
<feature type="transmembrane region" description="Helical" evidence="10">
    <location>
        <begin position="539"/>
        <end position="560"/>
    </location>
</feature>
<dbReference type="GO" id="GO:0016020">
    <property type="term" value="C:membrane"/>
    <property type="evidence" value="ECO:0007669"/>
    <property type="project" value="InterPro"/>
</dbReference>
<feature type="chain" id="PRO_5043531343" description="H(+)-exporting diphosphatase" evidence="11">
    <location>
        <begin position="18"/>
        <end position="928"/>
    </location>
</feature>
<dbReference type="GO" id="GO:0012505">
    <property type="term" value="C:endomembrane system"/>
    <property type="evidence" value="ECO:0007669"/>
    <property type="project" value="UniProtKB-SubCell"/>
</dbReference>
<sequence length="928" mass="99769">MRSLLIFIAILLAYTKSYLIRSVEGDNQKGRGSAELPNSYVVQVVRAGVIIPASNITVYFFTNSAKLKPYFNPSVAITNSSGYASTRVTLGYSPGNGVIYASLTPKNFVPANPTVNPIIQTNFTFQAEFWVNPNAWAQISVVLFMSLLCVVCSFGLAIYVLSKDRGTPNMIEVADAIQRGAQGFLKVQYTTIAFIAVPVGFILFLMYGYRTKTNFDPNITMNLNATIVTLSFMFGAFLSGLSGFIGMFVSVRANSRVTSAATRSYSEAMNIATRAGAFVGFLVVSLSVFGVCLCFVILYGAMTPFIAEPQQIVTMIVGFSFGCSLSALFAQLGGGIFTKAADVGADLVGKVESDMPEDDLHNPAVIADLVGDNVGDCAGRGSDLFESISAENIGVMILAASMAANAYPQISSPVSYIVFPLLVHICGLIGSWIGIFFVRVKSSNTRHSGREDYMLIVQSNDREQELIQHDDYNPMIENEPIIIGRTQEIDTYETEELDDPMTALNVGYAVATIVTTALFIPICYWCLYTPEYSQAWVRFLFCGLVGIATSWAFVFITVYYTDSTWRPVLSIVEASNTGHATNVIAGLAVGMESTAAPVVVIVLAILCSYYLGTTAGIYDVDGSNIGGLFGTAVATIGMLSTSSYVLTMDTLGPIVDNAGGIAEMSNEPPQVRAITDKLDAVGNTTKALTKGYAIGSAALASFLLFSAFLDTVTAYSGVVFSVVNLASPEVFVGGLLGAGLVFLFTSLTIRAVNTAAQAVIEEVRRQFRENPNLKNKNSPDRPDYERCVRMITSSSLVQMIAPGLLAVIVPIIVGFTFRYIGFRTNQLYLGAEVSAGLLMVATIVGILMALFLNNAGGAWDNAKKYVEMNAEMLKRRNKSDYAELKKSVVTGDTIGDPCKDTAGPSIHVLIKLLATITLVVGPLFLNKA</sequence>
<feature type="transmembrane region" description="Helical" evidence="10">
    <location>
        <begin position="906"/>
        <end position="925"/>
    </location>
</feature>
<dbReference type="GO" id="GO:0009678">
    <property type="term" value="F:diphosphate hydrolysis-driven proton transmembrane transporter activity"/>
    <property type="evidence" value="ECO:0007669"/>
    <property type="project" value="UniProtKB-EC"/>
</dbReference>
<feature type="transmembrane region" description="Helical" evidence="10">
    <location>
        <begin position="799"/>
        <end position="820"/>
    </location>
</feature>
<feature type="transmembrane region" description="Helical" evidence="10">
    <location>
        <begin position="827"/>
        <end position="852"/>
    </location>
</feature>
<feature type="transmembrane region" description="Helical" evidence="10">
    <location>
        <begin position="595"/>
        <end position="618"/>
    </location>
</feature>
<evidence type="ECO:0000256" key="10">
    <source>
        <dbReference type="SAM" id="Phobius"/>
    </source>
</evidence>
<reference evidence="12 13" key="1">
    <citation type="submission" date="2024-03" db="EMBL/GenBank/DDBJ databases">
        <title>The Acrasis kona genome and developmental transcriptomes reveal deep origins of eukaryotic multicellular pathways.</title>
        <authorList>
            <person name="Sheikh S."/>
            <person name="Fu C.-J."/>
            <person name="Brown M.W."/>
            <person name="Baldauf S.L."/>
        </authorList>
    </citation>
    <scope>NUCLEOTIDE SEQUENCE [LARGE SCALE GENOMIC DNA]</scope>
    <source>
        <strain evidence="12 13">ATCC MYA-3509</strain>
    </source>
</reference>
<feature type="transmembrane region" description="Helical" evidence="10">
    <location>
        <begin position="227"/>
        <end position="251"/>
    </location>
</feature>
<dbReference type="Proteomes" id="UP001431209">
    <property type="component" value="Unassembled WGS sequence"/>
</dbReference>
<keyword evidence="11" id="KW-0732">Signal</keyword>
<evidence type="ECO:0000256" key="6">
    <source>
        <dbReference type="ARBA" id="ARBA00022967"/>
    </source>
</evidence>
<dbReference type="PIRSF" id="PIRSF001265">
    <property type="entry name" value="H+-PPase"/>
    <property type="match status" value="1"/>
</dbReference>
<feature type="transmembrane region" description="Helical" evidence="10">
    <location>
        <begin position="271"/>
        <end position="300"/>
    </location>
</feature>
<feature type="signal peptide" evidence="11">
    <location>
        <begin position="1"/>
        <end position="17"/>
    </location>
</feature>
<comment type="subcellular location">
    <subcellularLocation>
        <location evidence="1">Endomembrane system</location>
        <topology evidence="1">Multi-pass membrane protein</topology>
    </subcellularLocation>
</comment>
<organism evidence="12 13">
    <name type="scientific">Acrasis kona</name>
    <dbReference type="NCBI Taxonomy" id="1008807"/>
    <lineage>
        <taxon>Eukaryota</taxon>
        <taxon>Discoba</taxon>
        <taxon>Heterolobosea</taxon>
        <taxon>Tetramitia</taxon>
        <taxon>Eutetramitia</taxon>
        <taxon>Acrasidae</taxon>
        <taxon>Acrasis</taxon>
    </lineage>
</organism>
<feature type="transmembrane region" description="Helical" evidence="10">
    <location>
        <begin position="187"/>
        <end position="207"/>
    </location>
</feature>
<dbReference type="AlphaFoldDB" id="A0AAW2YQV8"/>
<evidence type="ECO:0000256" key="7">
    <source>
        <dbReference type="ARBA" id="ARBA00022989"/>
    </source>
</evidence>
<proteinExistence type="inferred from homology"/>
<evidence type="ECO:0000256" key="2">
    <source>
        <dbReference type="ARBA" id="ARBA00013242"/>
    </source>
</evidence>
<dbReference type="EMBL" id="JAOPGA020000576">
    <property type="protein sequence ID" value="KAL0479547.1"/>
    <property type="molecule type" value="Genomic_DNA"/>
</dbReference>
<feature type="transmembrane region" description="Helical" evidence="10">
    <location>
        <begin position="416"/>
        <end position="438"/>
    </location>
</feature>
<name>A0AAW2YQV8_9EUKA</name>
<keyword evidence="9 10" id="KW-0472">Membrane</keyword>
<dbReference type="EC" id="7.1.3.1" evidence="2"/>
<keyword evidence="8" id="KW-0406">Ion transport</keyword>
<keyword evidence="4 10" id="KW-0812">Transmembrane</keyword>
<keyword evidence="7 10" id="KW-1133">Transmembrane helix</keyword>
<accession>A0AAW2YQV8</accession>
<dbReference type="GO" id="GO:0004427">
    <property type="term" value="F:inorganic diphosphate phosphatase activity"/>
    <property type="evidence" value="ECO:0007669"/>
    <property type="project" value="InterPro"/>
</dbReference>
<feature type="transmembrane region" description="Helical" evidence="10">
    <location>
        <begin position="730"/>
        <end position="749"/>
    </location>
</feature>
<evidence type="ECO:0000313" key="12">
    <source>
        <dbReference type="EMBL" id="KAL0479547.1"/>
    </source>
</evidence>
<feature type="transmembrane region" description="Helical" evidence="10">
    <location>
        <begin position="312"/>
        <end position="330"/>
    </location>
</feature>
<evidence type="ECO:0000256" key="8">
    <source>
        <dbReference type="ARBA" id="ARBA00023065"/>
    </source>
</evidence>
<dbReference type="InterPro" id="IPR004131">
    <property type="entry name" value="PPase-energised_H-pump"/>
</dbReference>
<feature type="transmembrane region" description="Helical" evidence="10">
    <location>
        <begin position="135"/>
        <end position="161"/>
    </location>
</feature>
<evidence type="ECO:0000256" key="11">
    <source>
        <dbReference type="SAM" id="SignalP"/>
    </source>
</evidence>
<evidence type="ECO:0000256" key="4">
    <source>
        <dbReference type="ARBA" id="ARBA00022692"/>
    </source>
</evidence>
<gene>
    <name evidence="12" type="ORF">AKO1_007772</name>
</gene>
<dbReference type="HAMAP" id="MF_01129">
    <property type="entry name" value="PPase_energized_pump"/>
    <property type="match status" value="1"/>
</dbReference>
<keyword evidence="13" id="KW-1185">Reference proteome</keyword>
<evidence type="ECO:0000313" key="13">
    <source>
        <dbReference type="Proteomes" id="UP001431209"/>
    </source>
</evidence>
<keyword evidence="6" id="KW-1278">Translocase</keyword>
<dbReference type="Pfam" id="PF03030">
    <property type="entry name" value="H_PPase"/>
    <property type="match status" value="1"/>
</dbReference>
<evidence type="ECO:0000256" key="1">
    <source>
        <dbReference type="ARBA" id="ARBA00004127"/>
    </source>
</evidence>